<dbReference type="InterPro" id="IPR039375">
    <property type="entry name" value="NodN-like"/>
</dbReference>
<dbReference type="Pfam" id="PF01575">
    <property type="entry name" value="MaoC_dehydratas"/>
    <property type="match status" value="1"/>
</dbReference>
<dbReference type="Proteomes" id="UP000324996">
    <property type="component" value="Unassembled WGS sequence"/>
</dbReference>
<dbReference type="PANTHER" id="PTHR42993">
    <property type="entry name" value="MAOC-LIKE DEHYDRATASE DOMAIN-CONTAINING PROTEIN"/>
    <property type="match status" value="1"/>
</dbReference>
<dbReference type="InterPro" id="IPR002539">
    <property type="entry name" value="MaoC-like_dom"/>
</dbReference>
<dbReference type="EMBL" id="BKCN01000004">
    <property type="protein sequence ID" value="GER03443.1"/>
    <property type="molecule type" value="Genomic_DNA"/>
</dbReference>
<reference evidence="2 3" key="1">
    <citation type="submission" date="2019-09" db="EMBL/GenBank/DDBJ databases">
        <title>NBRP : Genome information of microbial organism related human and environment.</title>
        <authorList>
            <person name="Hattori M."/>
            <person name="Oshima K."/>
            <person name="Inaba H."/>
            <person name="Suda W."/>
            <person name="Sakamoto M."/>
            <person name="Iino T."/>
            <person name="Kitahara M."/>
            <person name="Oshida Y."/>
            <person name="Iida T."/>
            <person name="Kudo T."/>
            <person name="Itoh T."/>
            <person name="Ohkuma M."/>
        </authorList>
    </citation>
    <scope>NUCLEOTIDE SEQUENCE [LARGE SCALE GENOMIC DNA]</scope>
    <source>
        <strain evidence="2 3">Q-1</strain>
    </source>
</reference>
<dbReference type="CDD" id="cd03450">
    <property type="entry name" value="NodN"/>
    <property type="match status" value="1"/>
</dbReference>
<dbReference type="PANTHER" id="PTHR42993:SF1">
    <property type="entry name" value="MAOC-LIKE DEHYDRATASE DOMAIN-CONTAINING PROTEIN"/>
    <property type="match status" value="1"/>
</dbReference>
<dbReference type="Gene3D" id="3.10.129.10">
    <property type="entry name" value="Hotdog Thioesterase"/>
    <property type="match status" value="1"/>
</dbReference>
<sequence length="151" mass="16211">MSDLPFPDLTAKIGQRLVLSDWHDVTQAHINAFADATGDHQWIHIDVDRAKAESPFGAPIAHGFYTLSLLPYLMGDFFGAYKVAQGINYGCDSVRFPAPVPVGSRVRGSFVLKATAAGPMGSLKCTVTSTVEIEGGQKPACVADQVFLLFP</sequence>
<name>A0A5A7N564_9PROT</name>
<evidence type="ECO:0000313" key="2">
    <source>
        <dbReference type="EMBL" id="GER03443.1"/>
    </source>
</evidence>
<accession>A0A5A7N564</accession>
<dbReference type="InterPro" id="IPR029069">
    <property type="entry name" value="HotDog_dom_sf"/>
</dbReference>
<dbReference type="RefSeq" id="WP_042084732.1">
    <property type="nucleotide sequence ID" value="NZ_BKCN01000004.1"/>
</dbReference>
<organism evidence="2 3">
    <name type="scientific">Iodidimonas nitroreducens</name>
    <dbReference type="NCBI Taxonomy" id="1236968"/>
    <lineage>
        <taxon>Bacteria</taxon>
        <taxon>Pseudomonadati</taxon>
        <taxon>Pseudomonadota</taxon>
        <taxon>Alphaproteobacteria</taxon>
        <taxon>Iodidimonadales</taxon>
        <taxon>Iodidimonadaceae</taxon>
        <taxon>Iodidimonas</taxon>
    </lineage>
</organism>
<comment type="caution">
    <text evidence="2">The sequence shown here is derived from an EMBL/GenBank/DDBJ whole genome shotgun (WGS) entry which is preliminary data.</text>
</comment>
<evidence type="ECO:0000313" key="3">
    <source>
        <dbReference type="Proteomes" id="UP000324996"/>
    </source>
</evidence>
<keyword evidence="3" id="KW-1185">Reference proteome</keyword>
<gene>
    <name evidence="2" type="ORF">JCM17846_11250</name>
</gene>
<feature type="domain" description="MaoC-like" evidence="1">
    <location>
        <begin position="11"/>
        <end position="118"/>
    </location>
</feature>
<evidence type="ECO:0000259" key="1">
    <source>
        <dbReference type="Pfam" id="PF01575"/>
    </source>
</evidence>
<dbReference type="SUPFAM" id="SSF54637">
    <property type="entry name" value="Thioesterase/thiol ester dehydrase-isomerase"/>
    <property type="match status" value="1"/>
</dbReference>
<proteinExistence type="predicted"/>
<protein>
    <submittedName>
        <fullName evidence="2">Putative enoyl-CoA hydratase 1</fullName>
    </submittedName>
</protein>
<dbReference type="AlphaFoldDB" id="A0A5A7N564"/>